<gene>
    <name evidence="1" type="ORF">LCGC14_2868550</name>
</gene>
<reference evidence="1" key="1">
    <citation type="journal article" date="2015" name="Nature">
        <title>Complex archaea that bridge the gap between prokaryotes and eukaryotes.</title>
        <authorList>
            <person name="Spang A."/>
            <person name="Saw J.H."/>
            <person name="Jorgensen S.L."/>
            <person name="Zaremba-Niedzwiedzka K."/>
            <person name="Martijn J."/>
            <person name="Lind A.E."/>
            <person name="van Eijk R."/>
            <person name="Schleper C."/>
            <person name="Guy L."/>
            <person name="Ettema T.J."/>
        </authorList>
    </citation>
    <scope>NUCLEOTIDE SEQUENCE</scope>
</reference>
<sequence length="183" mass="20396">MATNEFGDNIIQGQTNEFGDAIATPAIESGNSTSVLDNIDPEVIAKRTTAYILGKELGLDDNTVNASYSSIVKNIYGEEMKPSQVQKRMEDDGLLANPKADNEEINIIAKAITAREDPPEELMRRRYKRNVIKQTVDIFSRARKDEDDLFTVESEWLDKVNAKPDEIGVIGSTPVYNETDLLN</sequence>
<accession>A0A0F8YQD7</accession>
<comment type="caution">
    <text evidence="1">The sequence shown here is derived from an EMBL/GenBank/DDBJ whole genome shotgun (WGS) entry which is preliminary data.</text>
</comment>
<organism evidence="1">
    <name type="scientific">marine sediment metagenome</name>
    <dbReference type="NCBI Taxonomy" id="412755"/>
    <lineage>
        <taxon>unclassified sequences</taxon>
        <taxon>metagenomes</taxon>
        <taxon>ecological metagenomes</taxon>
    </lineage>
</organism>
<evidence type="ECO:0000313" key="1">
    <source>
        <dbReference type="EMBL" id="KKK75955.1"/>
    </source>
</evidence>
<dbReference type="EMBL" id="LAZR01055627">
    <property type="protein sequence ID" value="KKK75955.1"/>
    <property type="molecule type" value="Genomic_DNA"/>
</dbReference>
<protein>
    <submittedName>
        <fullName evidence="1">Uncharacterized protein</fullName>
    </submittedName>
</protein>
<name>A0A0F8YQD7_9ZZZZ</name>
<proteinExistence type="predicted"/>
<dbReference type="AlphaFoldDB" id="A0A0F8YQD7"/>